<reference evidence="4" key="2">
    <citation type="submission" date="2024-06" db="EMBL/GenBank/DDBJ databases">
        <title>Micromonospora mangrovi CCTCC AA 2012012 genome sequences.</title>
        <authorList>
            <person name="Gao J."/>
        </authorList>
    </citation>
    <scope>NUCLEOTIDE SEQUENCE</scope>
    <source>
        <strain evidence="4">CCTCC AA 2012012</strain>
    </source>
</reference>
<dbReference type="EMBL" id="CP159342">
    <property type="protein sequence ID" value="XCH74126.1"/>
    <property type="molecule type" value="Genomic_DNA"/>
</dbReference>
<evidence type="ECO:0000313" key="3">
    <source>
        <dbReference type="EMBL" id="XBP93428.1"/>
    </source>
</evidence>
<dbReference type="InterPro" id="IPR000873">
    <property type="entry name" value="AMP-dep_synth/lig_dom"/>
</dbReference>
<dbReference type="InterPro" id="IPR042099">
    <property type="entry name" value="ANL_N_sf"/>
</dbReference>
<dbReference type="Pfam" id="PF00501">
    <property type="entry name" value="AMP-binding"/>
    <property type="match status" value="1"/>
</dbReference>
<dbReference type="FunFam" id="2.30.38.10:FF:000003">
    <property type="entry name" value="Vibriobactin-specific 2,3-dihydroxybenzoate-AMP ligase"/>
    <property type="match status" value="1"/>
</dbReference>
<accession>A0AAU7M7E4</accession>
<dbReference type="PANTHER" id="PTHR43767">
    <property type="entry name" value="LONG-CHAIN-FATTY-ACID--COA LIGASE"/>
    <property type="match status" value="1"/>
</dbReference>
<protein>
    <submittedName>
        <fullName evidence="3">AMP-binding protein</fullName>
    </submittedName>
</protein>
<organism evidence="3">
    <name type="scientific">Micromonospora sp. CCTCC AA 2012012</name>
    <dbReference type="NCBI Taxonomy" id="3111921"/>
    <lineage>
        <taxon>Bacteria</taxon>
        <taxon>Bacillati</taxon>
        <taxon>Actinomycetota</taxon>
        <taxon>Actinomycetes</taxon>
        <taxon>Micromonosporales</taxon>
        <taxon>Micromonosporaceae</taxon>
        <taxon>Micromonospora</taxon>
    </lineage>
</organism>
<evidence type="ECO:0000256" key="1">
    <source>
        <dbReference type="ARBA" id="ARBA00022598"/>
    </source>
</evidence>
<dbReference type="EMBL" id="CP157762">
    <property type="protein sequence ID" value="XBP93428.1"/>
    <property type="molecule type" value="Genomic_DNA"/>
</dbReference>
<gene>
    <name evidence="4" type="ORF">ABUL08_28325</name>
    <name evidence="3" type="ORF">VK199_28240</name>
</gene>
<dbReference type="PROSITE" id="PS00455">
    <property type="entry name" value="AMP_BINDING"/>
    <property type="match status" value="1"/>
</dbReference>
<reference evidence="3" key="1">
    <citation type="submission" date="2024-01" db="EMBL/GenBank/DDBJ databases">
        <title>The genome sequence of Micromonospora mangrovi CCTCC AA 2012012.</title>
        <authorList>
            <person name="Gao J."/>
        </authorList>
    </citation>
    <scope>NUCLEOTIDE SEQUENCE</scope>
    <source>
        <strain evidence="3">CCTCC AA 2012012</strain>
    </source>
</reference>
<dbReference type="InterPro" id="IPR045851">
    <property type="entry name" value="AMP-bd_C_sf"/>
</dbReference>
<evidence type="ECO:0000313" key="4">
    <source>
        <dbReference type="EMBL" id="XCH74126.1"/>
    </source>
</evidence>
<dbReference type="Gene3D" id="3.30.300.30">
    <property type="match status" value="1"/>
</dbReference>
<name>A0AAU7M7E4_9ACTN</name>
<dbReference type="AlphaFoldDB" id="A0AAU7M7E4"/>
<dbReference type="SUPFAM" id="SSF56801">
    <property type="entry name" value="Acetyl-CoA synthetase-like"/>
    <property type="match status" value="1"/>
</dbReference>
<dbReference type="RefSeq" id="WP_350933085.1">
    <property type="nucleotide sequence ID" value="NZ_CP157762.1"/>
</dbReference>
<sequence length="550" mass="59594">MPERTTAGMVPWPDDFAARYTERGYWEGRPVHAYLRDAVAADPAAVCLVDRELRLSFQDFWSRAEGVAARLYDLGLRPDDRVILQLPNCWQFLVAAVGCLRLGVVPVLSLLGHRKQEVTAVAAHAEASAIITVGVVKDFDHEALAHEVAATSPTLRHVIVLDGRNPASHDLDAFCVPPVRPMPPVAEPDGTAAALFLLSGGTTGAPKLIARTHNDYSYLVRQAARVCRLGADAAYLAVLPLGHGFPLTAALGAMFSGGRVVIAASPQPEYAFDVVAAERVTFTSLVPAVAQRWLEYRGTRHDHDLSSLQLVQVSGSRLPDEIASRITPVLGCTLQNGYGMGEGLMCLTRPDDPADVVCRTQGRPICPDDELRIVRENGEPAAEGEAGILLTRGPYTPRGYYRAPETNATAFLGDGWYNTGDIVRIRADGNLIVEGRQKDVINRGGEKISAEEIENFAYRLDARLAAAVAMPDRELGERICLYVVGGRFDLDRLRDTMRAAGVATFKLPERLEHVDALPFTAVGKVDKKALRADIAARLAEEATPAALRAS</sequence>
<proteinExistence type="predicted"/>
<dbReference type="Gene3D" id="3.40.50.12780">
    <property type="entry name" value="N-terminal domain of ligase-like"/>
    <property type="match status" value="1"/>
</dbReference>
<evidence type="ECO:0000259" key="2">
    <source>
        <dbReference type="Pfam" id="PF00501"/>
    </source>
</evidence>
<dbReference type="GO" id="GO:0016878">
    <property type="term" value="F:acid-thiol ligase activity"/>
    <property type="evidence" value="ECO:0007669"/>
    <property type="project" value="UniProtKB-ARBA"/>
</dbReference>
<keyword evidence="1" id="KW-0436">Ligase</keyword>
<feature type="domain" description="AMP-dependent synthetase/ligase" evidence="2">
    <location>
        <begin position="36"/>
        <end position="401"/>
    </location>
</feature>
<dbReference type="InterPro" id="IPR050237">
    <property type="entry name" value="ATP-dep_AMP-bd_enzyme"/>
</dbReference>
<dbReference type="PANTHER" id="PTHR43767:SF1">
    <property type="entry name" value="NONRIBOSOMAL PEPTIDE SYNTHASE PES1 (EUROFUNG)-RELATED"/>
    <property type="match status" value="1"/>
</dbReference>
<dbReference type="InterPro" id="IPR020845">
    <property type="entry name" value="AMP-binding_CS"/>
</dbReference>